<dbReference type="STRING" id="333673.A0A3M0K8U5"/>
<gene>
    <name evidence="1" type="ORF">DUI87_20757</name>
</gene>
<comment type="caution">
    <text evidence="1">The sequence shown here is derived from an EMBL/GenBank/DDBJ whole genome shotgun (WGS) entry which is preliminary data.</text>
</comment>
<dbReference type="Proteomes" id="UP000269221">
    <property type="component" value="Unassembled WGS sequence"/>
</dbReference>
<dbReference type="OrthoDB" id="266138at2759"/>
<reference evidence="1 2" key="1">
    <citation type="submission" date="2018-07" db="EMBL/GenBank/DDBJ databases">
        <title>A high quality draft genome assembly of the barn swallow (H. rustica rustica).</title>
        <authorList>
            <person name="Formenti G."/>
            <person name="Chiara M."/>
            <person name="Poveda L."/>
            <person name="Francoijs K.-J."/>
            <person name="Bonisoli-Alquati A."/>
            <person name="Canova L."/>
            <person name="Gianfranceschi L."/>
            <person name="Horner D.S."/>
            <person name="Saino N."/>
        </authorList>
    </citation>
    <scope>NUCLEOTIDE SEQUENCE [LARGE SCALE GENOMIC DNA]</scope>
    <source>
        <strain evidence="1">Chelidonia</strain>
        <tissue evidence="1">Blood</tissue>
    </source>
</reference>
<protein>
    <submittedName>
        <fullName evidence="1">Uncharacterized protein</fullName>
    </submittedName>
</protein>
<evidence type="ECO:0000313" key="2">
    <source>
        <dbReference type="Proteomes" id="UP000269221"/>
    </source>
</evidence>
<keyword evidence="2" id="KW-1185">Reference proteome</keyword>
<organism evidence="1 2">
    <name type="scientific">Hirundo rustica rustica</name>
    <dbReference type="NCBI Taxonomy" id="333673"/>
    <lineage>
        <taxon>Eukaryota</taxon>
        <taxon>Metazoa</taxon>
        <taxon>Chordata</taxon>
        <taxon>Craniata</taxon>
        <taxon>Vertebrata</taxon>
        <taxon>Euteleostomi</taxon>
        <taxon>Archelosauria</taxon>
        <taxon>Archosauria</taxon>
        <taxon>Dinosauria</taxon>
        <taxon>Saurischia</taxon>
        <taxon>Theropoda</taxon>
        <taxon>Coelurosauria</taxon>
        <taxon>Aves</taxon>
        <taxon>Neognathae</taxon>
        <taxon>Neoaves</taxon>
        <taxon>Telluraves</taxon>
        <taxon>Australaves</taxon>
        <taxon>Passeriformes</taxon>
        <taxon>Sylvioidea</taxon>
        <taxon>Hirundinidae</taxon>
        <taxon>Hirundo</taxon>
    </lineage>
</organism>
<proteinExistence type="predicted"/>
<accession>A0A3M0K8U5</accession>
<evidence type="ECO:0000313" key="1">
    <source>
        <dbReference type="EMBL" id="RMC03557.1"/>
    </source>
</evidence>
<sequence length="87" mass="9917">MSIDGLVAAITKGVVIEWEFSPRKELEAFWKGFLLRKKLISALADVKSDEVEDEYEAINVDAFTFSEAIPDDLKDLANRCFTKYEPE</sequence>
<dbReference type="AlphaFoldDB" id="A0A3M0K8U5"/>
<dbReference type="EMBL" id="QRBI01000131">
    <property type="protein sequence ID" value="RMC03557.1"/>
    <property type="molecule type" value="Genomic_DNA"/>
</dbReference>
<name>A0A3M0K8U5_HIRRU</name>